<dbReference type="Proteomes" id="UP001180020">
    <property type="component" value="Unassembled WGS sequence"/>
</dbReference>
<protein>
    <submittedName>
        <fullName evidence="1">Uncharacterized protein</fullName>
    </submittedName>
</protein>
<evidence type="ECO:0000313" key="2">
    <source>
        <dbReference type="Proteomes" id="UP001180020"/>
    </source>
</evidence>
<proteinExistence type="predicted"/>
<organism evidence="1 2">
    <name type="scientific">Acorus calamus</name>
    <name type="common">Sweet flag</name>
    <dbReference type="NCBI Taxonomy" id="4465"/>
    <lineage>
        <taxon>Eukaryota</taxon>
        <taxon>Viridiplantae</taxon>
        <taxon>Streptophyta</taxon>
        <taxon>Embryophyta</taxon>
        <taxon>Tracheophyta</taxon>
        <taxon>Spermatophyta</taxon>
        <taxon>Magnoliopsida</taxon>
        <taxon>Liliopsida</taxon>
        <taxon>Acoraceae</taxon>
        <taxon>Acorus</taxon>
    </lineage>
</organism>
<reference evidence="1" key="1">
    <citation type="journal article" date="2023" name="Nat. Commun.">
        <title>Diploid and tetraploid genomes of Acorus and the evolution of monocots.</title>
        <authorList>
            <person name="Ma L."/>
            <person name="Liu K.W."/>
            <person name="Li Z."/>
            <person name="Hsiao Y.Y."/>
            <person name="Qi Y."/>
            <person name="Fu T."/>
            <person name="Tang G.D."/>
            <person name="Zhang D."/>
            <person name="Sun W.H."/>
            <person name="Liu D.K."/>
            <person name="Li Y."/>
            <person name="Chen G.Z."/>
            <person name="Liu X.D."/>
            <person name="Liao X.Y."/>
            <person name="Jiang Y.T."/>
            <person name="Yu X."/>
            <person name="Hao Y."/>
            <person name="Huang J."/>
            <person name="Zhao X.W."/>
            <person name="Ke S."/>
            <person name="Chen Y.Y."/>
            <person name="Wu W.L."/>
            <person name="Hsu J.L."/>
            <person name="Lin Y.F."/>
            <person name="Huang M.D."/>
            <person name="Li C.Y."/>
            <person name="Huang L."/>
            <person name="Wang Z.W."/>
            <person name="Zhao X."/>
            <person name="Zhong W.Y."/>
            <person name="Peng D.H."/>
            <person name="Ahmad S."/>
            <person name="Lan S."/>
            <person name="Zhang J.S."/>
            <person name="Tsai W.C."/>
            <person name="Van de Peer Y."/>
            <person name="Liu Z.J."/>
        </authorList>
    </citation>
    <scope>NUCLEOTIDE SEQUENCE</scope>
    <source>
        <strain evidence="1">CP</strain>
    </source>
</reference>
<dbReference type="EMBL" id="JAUJYO010000008">
    <property type="protein sequence ID" value="KAK1311165.1"/>
    <property type="molecule type" value="Genomic_DNA"/>
</dbReference>
<comment type="caution">
    <text evidence="1">The sequence shown here is derived from an EMBL/GenBank/DDBJ whole genome shotgun (WGS) entry which is preliminary data.</text>
</comment>
<name>A0AAV9EC53_ACOCL</name>
<dbReference type="AlphaFoldDB" id="A0AAV9EC53"/>
<sequence length="75" mass="8624">MLRRKKKQHLRSINLEPHFTILQGSDGIGGHGRTRDDKQTENVAYALDAMGEFIDALKQHFSYSWVSFQTQALPH</sequence>
<evidence type="ECO:0000313" key="1">
    <source>
        <dbReference type="EMBL" id="KAK1311165.1"/>
    </source>
</evidence>
<accession>A0AAV9EC53</accession>
<keyword evidence="2" id="KW-1185">Reference proteome</keyword>
<reference evidence="1" key="2">
    <citation type="submission" date="2023-06" db="EMBL/GenBank/DDBJ databases">
        <authorList>
            <person name="Ma L."/>
            <person name="Liu K.-W."/>
            <person name="Li Z."/>
            <person name="Hsiao Y.-Y."/>
            <person name="Qi Y."/>
            <person name="Fu T."/>
            <person name="Tang G."/>
            <person name="Zhang D."/>
            <person name="Sun W.-H."/>
            <person name="Liu D.-K."/>
            <person name="Li Y."/>
            <person name="Chen G.-Z."/>
            <person name="Liu X.-D."/>
            <person name="Liao X.-Y."/>
            <person name="Jiang Y.-T."/>
            <person name="Yu X."/>
            <person name="Hao Y."/>
            <person name="Huang J."/>
            <person name="Zhao X.-W."/>
            <person name="Ke S."/>
            <person name="Chen Y.-Y."/>
            <person name="Wu W.-L."/>
            <person name="Hsu J.-L."/>
            <person name="Lin Y.-F."/>
            <person name="Huang M.-D."/>
            <person name="Li C.-Y."/>
            <person name="Huang L."/>
            <person name="Wang Z.-W."/>
            <person name="Zhao X."/>
            <person name="Zhong W.-Y."/>
            <person name="Peng D.-H."/>
            <person name="Ahmad S."/>
            <person name="Lan S."/>
            <person name="Zhang J.-S."/>
            <person name="Tsai W.-C."/>
            <person name="Van De Peer Y."/>
            <person name="Liu Z.-J."/>
        </authorList>
    </citation>
    <scope>NUCLEOTIDE SEQUENCE</scope>
    <source>
        <strain evidence="1">CP</strain>
        <tissue evidence="1">Leaves</tissue>
    </source>
</reference>
<gene>
    <name evidence="1" type="ORF">QJS10_CPA08g00433</name>
</gene>